<name>A0A6L2PM13_COPFO</name>
<dbReference type="PROSITE" id="PS00122">
    <property type="entry name" value="CARBOXYLESTERASE_B_1"/>
    <property type="match status" value="1"/>
</dbReference>
<feature type="domain" description="Carboxylesterase type B" evidence="5">
    <location>
        <begin position="363"/>
        <end position="843"/>
    </location>
</feature>
<comment type="similarity">
    <text evidence="1">Belongs to the type-B carboxylesterase/lipase family.</text>
</comment>
<gene>
    <name evidence="6" type="ORF">Cfor_03374</name>
</gene>
<keyword evidence="4" id="KW-0325">Glycoprotein</keyword>
<evidence type="ECO:0000313" key="7">
    <source>
        <dbReference type="Proteomes" id="UP000502823"/>
    </source>
</evidence>
<dbReference type="PANTHER" id="PTHR43142:SF1">
    <property type="entry name" value="CARBOXYLIC ESTER HYDROLASE"/>
    <property type="match status" value="1"/>
</dbReference>
<dbReference type="EMBL" id="BLKM01008408">
    <property type="protein sequence ID" value="GFG33609.1"/>
    <property type="molecule type" value="Genomic_DNA"/>
</dbReference>
<keyword evidence="2" id="KW-0719">Serine esterase</keyword>
<dbReference type="GO" id="GO:0052689">
    <property type="term" value="F:carboxylic ester hydrolase activity"/>
    <property type="evidence" value="ECO:0007669"/>
    <property type="project" value="UniProtKB-KW"/>
</dbReference>
<dbReference type="Gene3D" id="3.40.50.1820">
    <property type="entry name" value="alpha/beta hydrolase"/>
    <property type="match status" value="2"/>
</dbReference>
<organism evidence="6 7">
    <name type="scientific">Coptotermes formosanus</name>
    <name type="common">Formosan subterranean termite</name>
    <dbReference type="NCBI Taxonomy" id="36987"/>
    <lineage>
        <taxon>Eukaryota</taxon>
        <taxon>Metazoa</taxon>
        <taxon>Ecdysozoa</taxon>
        <taxon>Arthropoda</taxon>
        <taxon>Hexapoda</taxon>
        <taxon>Insecta</taxon>
        <taxon>Pterygota</taxon>
        <taxon>Neoptera</taxon>
        <taxon>Polyneoptera</taxon>
        <taxon>Dictyoptera</taxon>
        <taxon>Blattodea</taxon>
        <taxon>Blattoidea</taxon>
        <taxon>Termitoidae</taxon>
        <taxon>Rhinotermitidae</taxon>
        <taxon>Coptotermes</taxon>
    </lineage>
</organism>
<evidence type="ECO:0000256" key="2">
    <source>
        <dbReference type="ARBA" id="ARBA00022487"/>
    </source>
</evidence>
<dbReference type="InterPro" id="IPR029058">
    <property type="entry name" value="AB_hydrolase_fold"/>
</dbReference>
<evidence type="ECO:0000259" key="5">
    <source>
        <dbReference type="Pfam" id="PF00135"/>
    </source>
</evidence>
<dbReference type="Pfam" id="PF00135">
    <property type="entry name" value="COesterase"/>
    <property type="match status" value="2"/>
</dbReference>
<keyword evidence="7" id="KW-1185">Reference proteome</keyword>
<evidence type="ECO:0000256" key="1">
    <source>
        <dbReference type="ARBA" id="ARBA00005964"/>
    </source>
</evidence>
<dbReference type="PROSITE" id="PS00941">
    <property type="entry name" value="CARBOXYLESTERASE_B_2"/>
    <property type="match status" value="1"/>
</dbReference>
<dbReference type="InParanoid" id="A0A6L2PM13"/>
<proteinExistence type="inferred from homology"/>
<evidence type="ECO:0000313" key="6">
    <source>
        <dbReference type="EMBL" id="GFG33609.1"/>
    </source>
</evidence>
<reference evidence="7" key="1">
    <citation type="submission" date="2020-01" db="EMBL/GenBank/DDBJ databases">
        <title>Draft genome sequence of the Termite Coptotermes fromosanus.</title>
        <authorList>
            <person name="Itakura S."/>
            <person name="Yosikawa Y."/>
            <person name="Umezawa K."/>
        </authorList>
    </citation>
    <scope>NUCLEOTIDE SEQUENCE [LARGE SCALE GENOMIC DNA]</scope>
</reference>
<dbReference type="SUPFAM" id="SSF53474">
    <property type="entry name" value="alpha/beta-Hydrolases"/>
    <property type="match status" value="2"/>
</dbReference>
<keyword evidence="3" id="KW-0378">Hydrolase</keyword>
<feature type="domain" description="Carboxylesterase type B" evidence="5">
    <location>
        <begin position="6"/>
        <end position="329"/>
    </location>
</feature>
<dbReference type="AlphaFoldDB" id="A0A6L2PM13"/>
<accession>A0A6L2PM13</accession>
<sequence>MLRLTGLFKRGYSQSGSTLCPWAQMERGRDKAIMLAQALGCNTQDSQELVECLSNRPARQIVQQVENFQVWKYNPFTPFGPTVEVDASNPFLSKNPIDAILQGDVQDLPWMASVTTEGLYPAAGIVNENLMKVLEENFVELIPHILDYNHTVPENKKLEVNNRIFQHYLQRKPLSMMAAHEITRIAGDRLFVLETIRAAKLQAAVNTAPVYFYQFAYRGKHSMSEPMSDTTINLVMTLNSKGNHGDDLGYTIKWSVTDPDETQEDKKMSQFLIDIWSSYAHNGNPAPPDRNFVWEPTAPNMKELTYLHIGGPNKLEMRTSSNLGEQEFWDSLPINEPQTMLYRLVLIVSATILAPQAASLQDGPSVHVQQGTLMGTYLTSRYGRKFAAFQGIPYAQPPTGDFRFKEPLPPKPWHGVWNATQPGAICLQCRRLPPRMYNTTDPIIGDEDCLFLNIYTPKLPTDGSNPNLDVLFNIHSGAFMYGWGHEFGPEILMDRDIIWVTINYRLGAFGFLNTEDEVVPGNMGMKDQSMALRWVKENIAAFGGNPESITLTGTSAGGCSVHFHYLSPWSRGLFKGGIAQSGTVTLHWALMEEGRAKANQLGALLGCSTENTKTMVECLRHRPAQQLVKQCWNFQKWMYNPFSPFAPTIEKAGPNPFLSKHPLDLLLEGDVEDVPWITSVTTEDGLVPAGDWVANEETLKVLEREFDYLIPHILDYNYTVPEEMRKQVTDHIHQHYFHDKPVSKSIKQIIKMITDRVYLVDGARAAKLQAAVTKSPVYFYLFGYRGKHSFTEVNSGTTNNYGASHLDDTAYTIEYAFKTDETEEDKEMSTLLLDVWSSFAANG</sequence>
<dbReference type="InterPro" id="IPR019826">
    <property type="entry name" value="Carboxylesterase_B_AS"/>
</dbReference>
<comment type="caution">
    <text evidence="6">The sequence shown here is derived from an EMBL/GenBank/DDBJ whole genome shotgun (WGS) entry which is preliminary data.</text>
</comment>
<dbReference type="Proteomes" id="UP000502823">
    <property type="component" value="Unassembled WGS sequence"/>
</dbReference>
<evidence type="ECO:0000256" key="4">
    <source>
        <dbReference type="ARBA" id="ARBA00023180"/>
    </source>
</evidence>
<dbReference type="InterPro" id="IPR019819">
    <property type="entry name" value="Carboxylesterase_B_CS"/>
</dbReference>
<dbReference type="InterPro" id="IPR002018">
    <property type="entry name" value="CarbesteraseB"/>
</dbReference>
<dbReference type="OrthoDB" id="6846267at2759"/>
<protein>
    <recommendedName>
        <fullName evidence="5">Carboxylesterase type B domain-containing protein</fullName>
    </recommendedName>
</protein>
<evidence type="ECO:0000256" key="3">
    <source>
        <dbReference type="ARBA" id="ARBA00022801"/>
    </source>
</evidence>
<dbReference type="PANTHER" id="PTHR43142">
    <property type="entry name" value="CARBOXYLIC ESTER HYDROLASE"/>
    <property type="match status" value="1"/>
</dbReference>